<dbReference type="InterPro" id="IPR036679">
    <property type="entry name" value="FlgN-like_sf"/>
</dbReference>
<accession>A0A4Y7R8D1</accession>
<proteinExistence type="predicted"/>
<comment type="caution">
    <text evidence="3">The sequence shown here is derived from an EMBL/GenBank/DDBJ whole genome shotgun (WGS) entry which is preliminary data.</text>
</comment>
<keyword evidence="4" id="KW-1185">Reference proteome</keyword>
<dbReference type="EMBL" id="QFGA01000003">
    <property type="protein sequence ID" value="TEB04911.1"/>
    <property type="molecule type" value="Genomic_DNA"/>
</dbReference>
<feature type="coiled-coil region" evidence="2">
    <location>
        <begin position="9"/>
        <end position="68"/>
    </location>
</feature>
<evidence type="ECO:0000313" key="4">
    <source>
        <dbReference type="Proteomes" id="UP000298324"/>
    </source>
</evidence>
<dbReference type="Pfam" id="PF05130">
    <property type="entry name" value="FlgN"/>
    <property type="match status" value="1"/>
</dbReference>
<keyword evidence="2" id="KW-0175">Coiled coil</keyword>
<sequence>MQSLVFDLFQVLERQREILKEMLTAARNHNHALRQNDIVVLKEIIIREEEISTRLKAEERQRDRLQKALGKRLGLPGDASLSKMLPDLPQKQSARLAELTAEMRNIAGQIARLVELNRVLTSEAMHFNERLLRLLKPIHNNTYQPDGKSTSPVGCSSSLINKIV</sequence>
<dbReference type="AlphaFoldDB" id="A0A4Y7R8D1"/>
<evidence type="ECO:0000256" key="1">
    <source>
        <dbReference type="ARBA" id="ARBA00022795"/>
    </source>
</evidence>
<gene>
    <name evidence="3" type="ORF">Psch_03674</name>
</gene>
<organism evidence="3 4">
    <name type="scientific">Pelotomaculum schinkii</name>
    <dbReference type="NCBI Taxonomy" id="78350"/>
    <lineage>
        <taxon>Bacteria</taxon>
        <taxon>Bacillati</taxon>
        <taxon>Bacillota</taxon>
        <taxon>Clostridia</taxon>
        <taxon>Eubacteriales</taxon>
        <taxon>Desulfotomaculaceae</taxon>
        <taxon>Pelotomaculum</taxon>
    </lineage>
</organism>
<evidence type="ECO:0000256" key="2">
    <source>
        <dbReference type="SAM" id="Coils"/>
    </source>
</evidence>
<dbReference type="InterPro" id="IPR007809">
    <property type="entry name" value="FlgN-like"/>
</dbReference>
<keyword evidence="1" id="KW-1005">Bacterial flagellum biogenesis</keyword>
<evidence type="ECO:0000313" key="3">
    <source>
        <dbReference type="EMBL" id="TEB04911.1"/>
    </source>
</evidence>
<reference evidence="3 4" key="1">
    <citation type="journal article" date="2018" name="Environ. Microbiol.">
        <title>Novel energy conservation strategies and behaviour of Pelotomaculum schinkii driving syntrophic propionate catabolism.</title>
        <authorList>
            <person name="Hidalgo-Ahumada C.A.P."/>
            <person name="Nobu M.K."/>
            <person name="Narihiro T."/>
            <person name="Tamaki H."/>
            <person name="Liu W.T."/>
            <person name="Kamagata Y."/>
            <person name="Stams A.J.M."/>
            <person name="Imachi H."/>
            <person name="Sousa D.Z."/>
        </authorList>
    </citation>
    <scope>NUCLEOTIDE SEQUENCE [LARGE SCALE GENOMIC DNA]</scope>
    <source>
        <strain evidence="3 4">HH</strain>
    </source>
</reference>
<dbReference type="RefSeq" id="WP_190259198.1">
    <property type="nucleotide sequence ID" value="NZ_QFGA01000003.1"/>
</dbReference>
<protein>
    <submittedName>
        <fullName evidence="3">FlgN protein</fullName>
    </submittedName>
</protein>
<dbReference type="SUPFAM" id="SSF140566">
    <property type="entry name" value="FlgN-like"/>
    <property type="match status" value="1"/>
</dbReference>
<dbReference type="Gene3D" id="1.20.58.300">
    <property type="entry name" value="FlgN-like"/>
    <property type="match status" value="1"/>
</dbReference>
<name>A0A4Y7R8D1_9FIRM</name>
<dbReference type="Proteomes" id="UP000298324">
    <property type="component" value="Unassembled WGS sequence"/>
</dbReference>
<dbReference type="GO" id="GO:0044780">
    <property type="term" value="P:bacterial-type flagellum assembly"/>
    <property type="evidence" value="ECO:0007669"/>
    <property type="project" value="InterPro"/>
</dbReference>